<dbReference type="AlphaFoldDB" id="A0A3R7L973"/>
<sequence>MGVVGAGQVKQASGSCCLRSANVRVNVSASRLSCWVCTPASWARARPSRIAGGGALARGRTNAGGALGISVWFVAQRCARNGRRCRVAAGTPFLRGAFRVGGRCPFLCNCTRSVRARACGQRQ</sequence>
<organism evidence="1 2">
    <name type="scientific">Trypanosoma conorhini</name>
    <dbReference type="NCBI Taxonomy" id="83891"/>
    <lineage>
        <taxon>Eukaryota</taxon>
        <taxon>Discoba</taxon>
        <taxon>Euglenozoa</taxon>
        <taxon>Kinetoplastea</taxon>
        <taxon>Metakinetoplastina</taxon>
        <taxon>Trypanosomatida</taxon>
        <taxon>Trypanosomatidae</taxon>
        <taxon>Trypanosoma</taxon>
    </lineage>
</organism>
<evidence type="ECO:0000313" key="2">
    <source>
        <dbReference type="Proteomes" id="UP000284403"/>
    </source>
</evidence>
<comment type="caution">
    <text evidence="1">The sequence shown here is derived from an EMBL/GenBank/DDBJ whole genome shotgun (WGS) entry which is preliminary data.</text>
</comment>
<reference evidence="1 2" key="1">
    <citation type="journal article" date="2018" name="BMC Genomics">
        <title>Genomic comparison of Trypanosoma conorhini and Trypanosoma rangeli to Trypanosoma cruzi strains of high and low virulence.</title>
        <authorList>
            <person name="Bradwell K.R."/>
            <person name="Koparde V.N."/>
            <person name="Matveyev A.V."/>
            <person name="Serrano M.G."/>
            <person name="Alves J.M."/>
            <person name="Parikh H."/>
            <person name="Huang B."/>
            <person name="Lee V."/>
            <person name="Espinosa-Alvarez O."/>
            <person name="Ortiz P.A."/>
            <person name="Costa-Martins A.G."/>
            <person name="Teixeira M.M."/>
            <person name="Buck G.A."/>
        </authorList>
    </citation>
    <scope>NUCLEOTIDE SEQUENCE [LARGE SCALE GENOMIC DNA]</scope>
    <source>
        <strain evidence="1 2">025E</strain>
    </source>
</reference>
<dbReference type="GeneID" id="40316468"/>
<feature type="non-terminal residue" evidence="1">
    <location>
        <position position="123"/>
    </location>
</feature>
<dbReference type="RefSeq" id="XP_029230207.1">
    <property type="nucleotide sequence ID" value="XM_029369780.1"/>
</dbReference>
<name>A0A3R7L973_9TRYP</name>
<accession>A0A3R7L973</accession>
<dbReference type="EMBL" id="MKKU01000115">
    <property type="protein sequence ID" value="RNF23635.1"/>
    <property type="molecule type" value="Genomic_DNA"/>
</dbReference>
<protein>
    <submittedName>
        <fullName evidence="1">Uncharacterized protein</fullName>
    </submittedName>
</protein>
<gene>
    <name evidence="1" type="ORF">Tco025E_02857</name>
</gene>
<evidence type="ECO:0000313" key="1">
    <source>
        <dbReference type="EMBL" id="RNF23635.1"/>
    </source>
</evidence>
<proteinExistence type="predicted"/>
<dbReference type="Proteomes" id="UP000284403">
    <property type="component" value="Unassembled WGS sequence"/>
</dbReference>
<keyword evidence="2" id="KW-1185">Reference proteome</keyword>